<dbReference type="GO" id="GO:0004497">
    <property type="term" value="F:monooxygenase activity"/>
    <property type="evidence" value="ECO:0007669"/>
    <property type="project" value="UniProtKB-KW"/>
</dbReference>
<dbReference type="PANTHER" id="PTHR47947:SF26">
    <property type="entry name" value="CYTOCHROME P450"/>
    <property type="match status" value="1"/>
</dbReference>
<evidence type="ECO:0000256" key="8">
    <source>
        <dbReference type="ARBA" id="ARBA00023004"/>
    </source>
</evidence>
<evidence type="ECO:0000256" key="7">
    <source>
        <dbReference type="ARBA" id="ARBA00023002"/>
    </source>
</evidence>
<dbReference type="GO" id="GO:0016705">
    <property type="term" value="F:oxidoreductase activity, acting on paired donors, with incorporation or reduction of molecular oxygen"/>
    <property type="evidence" value="ECO:0007669"/>
    <property type="project" value="InterPro"/>
</dbReference>
<keyword evidence="5" id="KW-0479">Metal-binding</keyword>
<dbReference type="Proteomes" id="UP001154282">
    <property type="component" value="Unassembled WGS sequence"/>
</dbReference>
<dbReference type="Pfam" id="PF00067">
    <property type="entry name" value="p450"/>
    <property type="match status" value="1"/>
</dbReference>
<name>A0AAV0RQV9_9ROSI</name>
<evidence type="ECO:0000256" key="5">
    <source>
        <dbReference type="ARBA" id="ARBA00022723"/>
    </source>
</evidence>
<dbReference type="PRINTS" id="PR00385">
    <property type="entry name" value="P450"/>
</dbReference>
<keyword evidence="10" id="KW-0472">Membrane</keyword>
<evidence type="ECO:0000256" key="1">
    <source>
        <dbReference type="ARBA" id="ARBA00001971"/>
    </source>
</evidence>
<keyword evidence="6" id="KW-1133">Transmembrane helix</keyword>
<dbReference type="SUPFAM" id="SSF48264">
    <property type="entry name" value="Cytochrome P450"/>
    <property type="match status" value="1"/>
</dbReference>
<dbReference type="Gene3D" id="1.10.630.10">
    <property type="entry name" value="Cytochrome P450"/>
    <property type="match status" value="1"/>
</dbReference>
<keyword evidence="7" id="KW-0560">Oxidoreductase</keyword>
<keyword evidence="4" id="KW-0812">Transmembrane</keyword>
<evidence type="ECO:0000256" key="6">
    <source>
        <dbReference type="ARBA" id="ARBA00022989"/>
    </source>
</evidence>
<evidence type="ECO:0000313" key="12">
    <source>
        <dbReference type="Proteomes" id="UP001154282"/>
    </source>
</evidence>
<evidence type="ECO:0000256" key="4">
    <source>
        <dbReference type="ARBA" id="ARBA00022692"/>
    </source>
</evidence>
<sequence length="159" mass="17891">MIAGGTDTTTVTVTWAIALLLNHRHVLRKAQEELDGVVSKERALTEGDIGKLIYLQSIVKETMRMYPPAPLLAVREFVRDCDVAGYRVRKGTWLMVNAWKIQNDPSMWPEPTRFKPERFLTAEYLMSVAMKGESGMLVSAPPSIGTFGIRLAIWNRVKA</sequence>
<gene>
    <name evidence="11" type="ORF">LITE_LOCUS48962</name>
</gene>
<dbReference type="InterPro" id="IPR036396">
    <property type="entry name" value="Cyt_P450_sf"/>
</dbReference>
<protein>
    <recommendedName>
        <fullName evidence="13">Cytochrome P450</fullName>
    </recommendedName>
</protein>
<evidence type="ECO:0000256" key="2">
    <source>
        <dbReference type="ARBA" id="ARBA00004370"/>
    </source>
</evidence>
<accession>A0AAV0RQV9</accession>
<evidence type="ECO:0008006" key="13">
    <source>
        <dbReference type="Google" id="ProtNLM"/>
    </source>
</evidence>
<dbReference type="GO" id="GO:0020037">
    <property type="term" value="F:heme binding"/>
    <property type="evidence" value="ECO:0007669"/>
    <property type="project" value="InterPro"/>
</dbReference>
<reference evidence="11" key="1">
    <citation type="submission" date="2022-08" db="EMBL/GenBank/DDBJ databases">
        <authorList>
            <person name="Gutierrez-Valencia J."/>
        </authorList>
    </citation>
    <scope>NUCLEOTIDE SEQUENCE</scope>
</reference>
<evidence type="ECO:0000313" key="11">
    <source>
        <dbReference type="EMBL" id="CAI0558868.1"/>
    </source>
</evidence>
<proteinExistence type="predicted"/>
<comment type="cofactor">
    <cofactor evidence="1">
        <name>heme</name>
        <dbReference type="ChEBI" id="CHEBI:30413"/>
    </cofactor>
</comment>
<keyword evidence="12" id="KW-1185">Reference proteome</keyword>
<evidence type="ECO:0000256" key="3">
    <source>
        <dbReference type="ARBA" id="ARBA00022617"/>
    </source>
</evidence>
<dbReference type="GO" id="GO:0016020">
    <property type="term" value="C:membrane"/>
    <property type="evidence" value="ECO:0007669"/>
    <property type="project" value="UniProtKB-SubCell"/>
</dbReference>
<organism evidence="11 12">
    <name type="scientific">Linum tenue</name>
    <dbReference type="NCBI Taxonomy" id="586396"/>
    <lineage>
        <taxon>Eukaryota</taxon>
        <taxon>Viridiplantae</taxon>
        <taxon>Streptophyta</taxon>
        <taxon>Embryophyta</taxon>
        <taxon>Tracheophyta</taxon>
        <taxon>Spermatophyta</taxon>
        <taxon>Magnoliopsida</taxon>
        <taxon>eudicotyledons</taxon>
        <taxon>Gunneridae</taxon>
        <taxon>Pentapetalae</taxon>
        <taxon>rosids</taxon>
        <taxon>fabids</taxon>
        <taxon>Malpighiales</taxon>
        <taxon>Linaceae</taxon>
        <taxon>Linum</taxon>
    </lineage>
</organism>
<dbReference type="EMBL" id="CAMGYJ010000011">
    <property type="protein sequence ID" value="CAI0558868.1"/>
    <property type="molecule type" value="Genomic_DNA"/>
</dbReference>
<dbReference type="PANTHER" id="PTHR47947">
    <property type="entry name" value="CYTOCHROME P450 82C3-RELATED"/>
    <property type="match status" value="1"/>
</dbReference>
<dbReference type="InterPro" id="IPR001128">
    <property type="entry name" value="Cyt_P450"/>
</dbReference>
<keyword evidence="9" id="KW-0503">Monooxygenase</keyword>
<dbReference type="PRINTS" id="PR00463">
    <property type="entry name" value="EP450I"/>
</dbReference>
<dbReference type="InterPro" id="IPR050651">
    <property type="entry name" value="Plant_Cytochrome_P450_Monoox"/>
</dbReference>
<evidence type="ECO:0000256" key="9">
    <source>
        <dbReference type="ARBA" id="ARBA00023033"/>
    </source>
</evidence>
<comment type="caution">
    <text evidence="11">The sequence shown here is derived from an EMBL/GenBank/DDBJ whole genome shotgun (WGS) entry which is preliminary data.</text>
</comment>
<dbReference type="AlphaFoldDB" id="A0AAV0RQV9"/>
<dbReference type="InterPro" id="IPR002401">
    <property type="entry name" value="Cyt_P450_E_grp-I"/>
</dbReference>
<keyword evidence="8" id="KW-0408">Iron</keyword>
<evidence type="ECO:0000256" key="10">
    <source>
        <dbReference type="ARBA" id="ARBA00023136"/>
    </source>
</evidence>
<comment type="subcellular location">
    <subcellularLocation>
        <location evidence="2">Membrane</location>
    </subcellularLocation>
</comment>
<keyword evidence="3" id="KW-0349">Heme</keyword>
<dbReference type="GO" id="GO:0005506">
    <property type="term" value="F:iron ion binding"/>
    <property type="evidence" value="ECO:0007669"/>
    <property type="project" value="InterPro"/>
</dbReference>